<dbReference type="SMART" id="SM00827">
    <property type="entry name" value="PKS_AT"/>
    <property type="match status" value="1"/>
</dbReference>
<dbReference type="Pfam" id="PF00109">
    <property type="entry name" value="ketoacyl-synt"/>
    <property type="match status" value="1"/>
</dbReference>
<dbReference type="InterPro" id="IPR018201">
    <property type="entry name" value="Ketoacyl_synth_AS"/>
</dbReference>
<dbReference type="GO" id="GO:0006633">
    <property type="term" value="P:fatty acid biosynthetic process"/>
    <property type="evidence" value="ECO:0007669"/>
    <property type="project" value="InterPro"/>
</dbReference>
<dbReference type="PROSITE" id="PS00606">
    <property type="entry name" value="KS3_1"/>
    <property type="match status" value="1"/>
</dbReference>
<dbReference type="InterPro" id="IPR014043">
    <property type="entry name" value="Acyl_transferase_dom"/>
</dbReference>
<dbReference type="InterPro" id="IPR014030">
    <property type="entry name" value="Ketoacyl_synth_N"/>
</dbReference>
<dbReference type="SUPFAM" id="SSF52151">
    <property type="entry name" value="FabD/lysophospholipase-like"/>
    <property type="match status" value="1"/>
</dbReference>
<reference evidence="5" key="1">
    <citation type="submission" date="2022-12" db="EMBL/GenBank/DDBJ databases">
        <authorList>
            <person name="Petersen C."/>
        </authorList>
    </citation>
    <scope>NUCLEOTIDE SEQUENCE</scope>
    <source>
        <strain evidence="5">IBT 17660</strain>
    </source>
</reference>
<dbReference type="GO" id="GO:0004312">
    <property type="term" value="F:fatty acid synthase activity"/>
    <property type="evidence" value="ECO:0007669"/>
    <property type="project" value="TreeGrafter"/>
</dbReference>
<feature type="domain" description="Ketosynthase family 3 (KS3)" evidence="4">
    <location>
        <begin position="6"/>
        <end position="405"/>
    </location>
</feature>
<dbReference type="SUPFAM" id="SSF53901">
    <property type="entry name" value="Thiolase-like"/>
    <property type="match status" value="1"/>
</dbReference>
<dbReference type="InterPro" id="IPR016039">
    <property type="entry name" value="Thiolase-like"/>
</dbReference>
<dbReference type="InterPro" id="IPR016036">
    <property type="entry name" value="Malonyl_transacylase_ACP-bd"/>
</dbReference>
<evidence type="ECO:0000259" key="4">
    <source>
        <dbReference type="PROSITE" id="PS52004"/>
    </source>
</evidence>
<keyword evidence="3 5" id="KW-0808">Transferase</keyword>
<keyword evidence="2" id="KW-0597">Phosphoprotein</keyword>
<dbReference type="EMBL" id="JAPWDO010000007">
    <property type="protein sequence ID" value="KAJ5462128.1"/>
    <property type="molecule type" value="Genomic_DNA"/>
</dbReference>
<evidence type="ECO:0000256" key="1">
    <source>
        <dbReference type="ARBA" id="ARBA00022450"/>
    </source>
</evidence>
<dbReference type="Pfam" id="PF16197">
    <property type="entry name" value="KAsynt_C_assoc"/>
    <property type="match status" value="1"/>
</dbReference>
<keyword evidence="1" id="KW-0596">Phosphopantetheine</keyword>
<name>A0A9X0BHN0_9EURO</name>
<proteinExistence type="predicted"/>
<protein>
    <submittedName>
        <fullName evidence="5">Acyl transferase/acyl hydrolase/lysophospholipase</fullName>
    </submittedName>
</protein>
<keyword evidence="5" id="KW-0378">Hydrolase</keyword>
<dbReference type="SUPFAM" id="SSF55048">
    <property type="entry name" value="Probable ACP-binding domain of malonyl-CoA ACP transacylase"/>
    <property type="match status" value="1"/>
</dbReference>
<organism evidence="5 6">
    <name type="scientific">Penicillium desertorum</name>
    <dbReference type="NCBI Taxonomy" id="1303715"/>
    <lineage>
        <taxon>Eukaryota</taxon>
        <taxon>Fungi</taxon>
        <taxon>Dikarya</taxon>
        <taxon>Ascomycota</taxon>
        <taxon>Pezizomycotina</taxon>
        <taxon>Eurotiomycetes</taxon>
        <taxon>Eurotiomycetidae</taxon>
        <taxon>Eurotiales</taxon>
        <taxon>Aspergillaceae</taxon>
        <taxon>Penicillium</taxon>
    </lineage>
</organism>
<sequence length="732" mass="79025">MGAGNREPIAIVGIAIRFPGGISTPKRFWETLQTGLEVVDGVPKDRFDHNSFYDKDPQKYGTIRSRPCGFVDDQRLVLEASVHAVQDSGTLLKSMAGSRTGVFMGTFMYDHMAMQMATEQRDDTSAHVAMGSMVWATANRVSHRLHLQGPSITLDTACSSSLTALHLACQSIWTQESEGALAGGVNVILRPESSILLSKAGFLSPDRSCKPFDVSANGYVRSEGVGVVYLKSVSRALRDKDRIYASIRGSLVNQNGYTAEGFTVPSLAARVKLLETVYAQSGVDPTKVRYVEAHGPGTAIGDPIEASALGKKLGHARSEDEDSLWIGSGASGIIGFIKAALVTFYGEIPPQLNHRNPNPSINFKALRLAIPTERIILRRDRERKLLVGVNSFGAGGANVHVILEEAPSDMCTGTKISARGARVFVLSAKSQSAFAHAARDLASHLRSQKPLLEDVAYTLNMHRDKHAEISVIKANGLDDICGRLDQLGSEQASKETLTLQKLPGAPSPKVAFVFSGQGGQWLGMGMRLAYQEPIFRDYLAAFDRIFTPLAQFSIIAEIFAYPANDYKMTKTTIAQPAIAAIQVLLARTLISYGVKPDSCVGHSIGEIAAAHISGALSLEEAVKVIYFRSQIQNKAAGAGSMLAAGASAIEAENLIKLVRVSGKVEIAAFNGPKMTTLTGTVADLELVASELEKHGMFARFIKVDTPYHSHFMDHLEDELLKALASFRGRKLN</sequence>
<reference evidence="5" key="2">
    <citation type="journal article" date="2023" name="IMA Fungus">
        <title>Comparative genomic study of the Penicillium genus elucidates a diverse pangenome and 15 lateral gene transfer events.</title>
        <authorList>
            <person name="Petersen C."/>
            <person name="Sorensen T."/>
            <person name="Nielsen M.R."/>
            <person name="Sondergaard T.E."/>
            <person name="Sorensen J.L."/>
            <person name="Fitzpatrick D.A."/>
            <person name="Frisvad J.C."/>
            <person name="Nielsen K.L."/>
        </authorList>
    </citation>
    <scope>NUCLEOTIDE SEQUENCE</scope>
    <source>
        <strain evidence="5">IBT 17660</strain>
    </source>
</reference>
<dbReference type="InterPro" id="IPR016035">
    <property type="entry name" value="Acyl_Trfase/lysoPLipase"/>
</dbReference>
<gene>
    <name evidence="5" type="ORF">N7530_010333</name>
</gene>
<dbReference type="Gene3D" id="3.40.366.10">
    <property type="entry name" value="Malonyl-Coenzyme A Acyl Carrier Protein, domain 2"/>
    <property type="match status" value="1"/>
</dbReference>
<dbReference type="Pfam" id="PF02801">
    <property type="entry name" value="Ketoacyl-synt_C"/>
    <property type="match status" value="1"/>
</dbReference>
<dbReference type="GO" id="GO:0016787">
    <property type="term" value="F:hydrolase activity"/>
    <property type="evidence" value="ECO:0007669"/>
    <property type="project" value="UniProtKB-KW"/>
</dbReference>
<dbReference type="PANTHER" id="PTHR43775">
    <property type="entry name" value="FATTY ACID SYNTHASE"/>
    <property type="match status" value="1"/>
</dbReference>
<dbReference type="Proteomes" id="UP001147760">
    <property type="component" value="Unassembled WGS sequence"/>
</dbReference>
<keyword evidence="6" id="KW-1185">Reference proteome</keyword>
<evidence type="ECO:0000313" key="6">
    <source>
        <dbReference type="Proteomes" id="UP001147760"/>
    </source>
</evidence>
<dbReference type="CDD" id="cd00833">
    <property type="entry name" value="PKS"/>
    <property type="match status" value="1"/>
</dbReference>
<evidence type="ECO:0000313" key="5">
    <source>
        <dbReference type="EMBL" id="KAJ5462128.1"/>
    </source>
</evidence>
<dbReference type="AlphaFoldDB" id="A0A9X0BHN0"/>
<dbReference type="Gene3D" id="3.40.47.10">
    <property type="match status" value="1"/>
</dbReference>
<evidence type="ECO:0000256" key="3">
    <source>
        <dbReference type="ARBA" id="ARBA00022679"/>
    </source>
</evidence>
<dbReference type="InterPro" id="IPR050091">
    <property type="entry name" value="PKS_NRPS_Biosynth_Enz"/>
</dbReference>
<dbReference type="PANTHER" id="PTHR43775:SF37">
    <property type="entry name" value="SI:DKEY-61P9.11"/>
    <property type="match status" value="1"/>
</dbReference>
<dbReference type="PROSITE" id="PS52004">
    <property type="entry name" value="KS3_2"/>
    <property type="match status" value="1"/>
</dbReference>
<comment type="caution">
    <text evidence="5">The sequence shown here is derived from an EMBL/GenBank/DDBJ whole genome shotgun (WGS) entry which is preliminary data.</text>
</comment>
<dbReference type="InterPro" id="IPR001227">
    <property type="entry name" value="Ac_transferase_dom_sf"/>
</dbReference>
<evidence type="ECO:0000256" key="2">
    <source>
        <dbReference type="ARBA" id="ARBA00022553"/>
    </source>
</evidence>
<dbReference type="GO" id="GO:0004315">
    <property type="term" value="F:3-oxoacyl-[acyl-carrier-protein] synthase activity"/>
    <property type="evidence" value="ECO:0007669"/>
    <property type="project" value="InterPro"/>
</dbReference>
<dbReference type="Pfam" id="PF00698">
    <property type="entry name" value="Acyl_transf_1"/>
    <property type="match status" value="1"/>
</dbReference>
<dbReference type="InterPro" id="IPR032821">
    <property type="entry name" value="PKS_assoc"/>
</dbReference>
<dbReference type="SMART" id="SM00825">
    <property type="entry name" value="PKS_KS"/>
    <property type="match status" value="1"/>
</dbReference>
<dbReference type="InterPro" id="IPR014031">
    <property type="entry name" value="Ketoacyl_synth_C"/>
</dbReference>
<accession>A0A9X0BHN0</accession>
<dbReference type="InterPro" id="IPR020841">
    <property type="entry name" value="PKS_Beta-ketoAc_synthase_dom"/>
</dbReference>
<dbReference type="OrthoDB" id="5334845at2759"/>
<dbReference type="Gene3D" id="3.30.70.3290">
    <property type="match status" value="1"/>
</dbReference>